<proteinExistence type="predicted"/>
<dbReference type="Proteomes" id="UP000215289">
    <property type="component" value="Unassembled WGS sequence"/>
</dbReference>
<dbReference type="Gene3D" id="3.40.50.150">
    <property type="entry name" value="Vaccinia Virus protein VP39"/>
    <property type="match status" value="1"/>
</dbReference>
<dbReference type="SUPFAM" id="SSF53335">
    <property type="entry name" value="S-adenosyl-L-methionine-dependent methyltransferases"/>
    <property type="match status" value="1"/>
</dbReference>
<comment type="caution">
    <text evidence="2">The sequence shown here is derived from an EMBL/GenBank/DDBJ whole genome shotgun (WGS) entry which is preliminary data.</text>
</comment>
<protein>
    <recommendedName>
        <fullName evidence="4">rRNA adenine N(6)-methyltransferase</fullName>
    </recommendedName>
</protein>
<sequence length="619" mass="69431">MKPNRWAPLARFPITGLLQKHIPNPLKRKRVHKPEIVSESLCDDILQRLGPYLLRKAPVDVLDLRPGAGLWSSKVNDFLRPRRHVLVEPNIKVFGPMLKALAESKPCYSLVSQDIHDLDEDWHGFLAEHLPEQGFSNCDASGVLAKNDTLLVLANVPPNASKLDHYTPARSWSALMEACMRQSGLHIYGSVRVIATLPLFEAQTILPRSVSHRSRPALVTENVALHAFEVASTQDQCNWTMAKGWDLAAANAAQVAERSAQHNVVVPAGRQVPPIPLAPEAPEPGQSPYPYVPRIKTDMHDRILKTVKTAEESPSDIALKKKKQRALIQLRYDNRNSFLRKEIADKQIKIDELNRSLSRKAADPTADLQALQPILDQITSLRAEIAKQSSEVHFEVLNHVPNMIDDARSSLATGTFDDAVLLWDRRPFEPLHIEPDELYPRETDMTMIYFEADANSPIMRLANQVDEASRANLYRIYEAVSLIFGSRGAMPVSELLNSLFPSRPTNDLVRAIPTLATHAAKTPKPDFDSLPKTVHGRPGDDTGKPEPLDPVSNFQENLDYDLSDVRIRCLSPITLWEIILEYQKEHNTEINVVQLNRLLGGTLTSFRAGEYGLEPKKLR</sequence>
<evidence type="ECO:0000256" key="1">
    <source>
        <dbReference type="SAM" id="MobiDB-lite"/>
    </source>
</evidence>
<dbReference type="InterPro" id="IPR029063">
    <property type="entry name" value="SAM-dependent_MTases_sf"/>
</dbReference>
<reference evidence="2 3" key="1">
    <citation type="submission" date="2018-08" db="EMBL/GenBank/DDBJ databases">
        <title>Draft genome sequences of two Aspergillus turcosus clinical strains isolated from bronchoalveolar lavage fluid: one azole-susceptible and the other azole-resistant.</title>
        <authorList>
            <person name="Parent-Michaud M."/>
            <person name="Dufresne P.J."/>
            <person name="Fournier E."/>
            <person name="Martineau C."/>
            <person name="Moreira S."/>
            <person name="Perkins V."/>
            <person name="De Repentigny L."/>
            <person name="Dufresne S.F."/>
        </authorList>
    </citation>
    <scope>NUCLEOTIDE SEQUENCE [LARGE SCALE GENOMIC DNA]</scope>
    <source>
        <strain evidence="2">HMR AF 1038</strain>
    </source>
</reference>
<dbReference type="EMBL" id="NIDN02000013">
    <property type="protein sequence ID" value="RLM00671.1"/>
    <property type="molecule type" value="Genomic_DNA"/>
</dbReference>
<evidence type="ECO:0000313" key="2">
    <source>
        <dbReference type="EMBL" id="RLM00671.1"/>
    </source>
</evidence>
<dbReference type="OrthoDB" id="16079at2759"/>
<evidence type="ECO:0000313" key="3">
    <source>
        <dbReference type="Proteomes" id="UP000215289"/>
    </source>
</evidence>
<organism evidence="2 3">
    <name type="scientific">Aspergillus turcosus</name>
    <dbReference type="NCBI Taxonomy" id="1245748"/>
    <lineage>
        <taxon>Eukaryota</taxon>
        <taxon>Fungi</taxon>
        <taxon>Dikarya</taxon>
        <taxon>Ascomycota</taxon>
        <taxon>Pezizomycotina</taxon>
        <taxon>Eurotiomycetes</taxon>
        <taxon>Eurotiomycetidae</taxon>
        <taxon>Eurotiales</taxon>
        <taxon>Aspergillaceae</taxon>
        <taxon>Aspergillus</taxon>
        <taxon>Aspergillus subgen. Fumigati</taxon>
    </lineage>
</organism>
<feature type="region of interest" description="Disordered" evidence="1">
    <location>
        <begin position="520"/>
        <end position="551"/>
    </location>
</feature>
<accession>A0A3R7FBY4</accession>
<keyword evidence="3" id="KW-1185">Reference proteome</keyword>
<evidence type="ECO:0008006" key="4">
    <source>
        <dbReference type="Google" id="ProtNLM"/>
    </source>
</evidence>
<gene>
    <name evidence="2" type="ORF">CFD26_108741</name>
</gene>
<feature type="compositionally biased region" description="Basic and acidic residues" evidence="1">
    <location>
        <begin position="537"/>
        <end position="547"/>
    </location>
</feature>
<name>A0A3R7FBY4_9EURO</name>
<dbReference type="AlphaFoldDB" id="A0A3R7FBY4"/>